<dbReference type="AlphaFoldDB" id="A0A7Y0HGL9"/>
<proteinExistence type="inferred from homology"/>
<comment type="cofactor">
    <cofactor evidence="6">
        <name>Mn(2+)</name>
        <dbReference type="ChEBI" id="CHEBI:29035"/>
    </cofactor>
    <text evidence="6">Binds 1 Mn(2+) ion per subunit.</text>
</comment>
<dbReference type="EC" id="4.2.1.70" evidence="6"/>
<dbReference type="Gene3D" id="3.40.1790.10">
    <property type="entry name" value="Indigoidine synthase domain"/>
    <property type="match status" value="1"/>
</dbReference>
<dbReference type="GO" id="GO:0005737">
    <property type="term" value="C:cytoplasm"/>
    <property type="evidence" value="ECO:0007669"/>
    <property type="project" value="TreeGrafter"/>
</dbReference>
<evidence type="ECO:0000256" key="5">
    <source>
        <dbReference type="ARBA" id="ARBA00023295"/>
    </source>
</evidence>
<comment type="similarity">
    <text evidence="6">Belongs to the pseudouridine-5'-phosphate glycosidase family.</text>
</comment>
<keyword evidence="8" id="KW-1185">Reference proteome</keyword>
<keyword evidence="1 6" id="KW-0479">Metal-binding</keyword>
<evidence type="ECO:0000256" key="2">
    <source>
        <dbReference type="ARBA" id="ARBA00022801"/>
    </source>
</evidence>
<feature type="active site" description="Proton donor" evidence="6">
    <location>
        <position position="25"/>
    </location>
</feature>
<feature type="binding site" evidence="6">
    <location>
        <begin position="139"/>
        <end position="141"/>
    </location>
    <ligand>
        <name>substrate</name>
    </ligand>
</feature>
<gene>
    <name evidence="6" type="primary">psuG</name>
    <name evidence="7" type="ORF">HH303_11450</name>
</gene>
<dbReference type="GO" id="GO:0046113">
    <property type="term" value="P:nucleobase catabolic process"/>
    <property type="evidence" value="ECO:0007669"/>
    <property type="project" value="UniProtKB-UniRule"/>
</dbReference>
<organism evidence="7 8">
    <name type="scientific">Pacificispira spongiicola</name>
    <dbReference type="NCBI Taxonomy" id="2729598"/>
    <lineage>
        <taxon>Bacteria</taxon>
        <taxon>Pseudomonadati</taxon>
        <taxon>Pseudomonadota</taxon>
        <taxon>Alphaproteobacteria</taxon>
        <taxon>Rhodospirillales</taxon>
        <taxon>Rhodospirillaceae</taxon>
        <taxon>Pacificispira</taxon>
    </lineage>
</organism>
<dbReference type="PANTHER" id="PTHR42909">
    <property type="entry name" value="ZGC:136858"/>
    <property type="match status" value="1"/>
</dbReference>
<dbReference type="HAMAP" id="MF_01876">
    <property type="entry name" value="PsiMP_glycosidase"/>
    <property type="match status" value="1"/>
</dbReference>
<comment type="catalytic activity">
    <reaction evidence="6">
        <text>D-ribose 5-phosphate + uracil = psi-UMP + H2O</text>
        <dbReference type="Rhea" id="RHEA:18337"/>
        <dbReference type="ChEBI" id="CHEBI:15377"/>
        <dbReference type="ChEBI" id="CHEBI:17568"/>
        <dbReference type="ChEBI" id="CHEBI:58380"/>
        <dbReference type="ChEBI" id="CHEBI:78346"/>
        <dbReference type="EC" id="4.2.1.70"/>
    </reaction>
</comment>
<feature type="binding site" evidence="6">
    <location>
        <position position="85"/>
    </location>
    <ligand>
        <name>substrate</name>
    </ligand>
</feature>
<evidence type="ECO:0000256" key="1">
    <source>
        <dbReference type="ARBA" id="ARBA00022723"/>
    </source>
</evidence>
<dbReference type="Pfam" id="PF04227">
    <property type="entry name" value="Indigoidine_A"/>
    <property type="match status" value="1"/>
</dbReference>
<dbReference type="SUPFAM" id="SSF110581">
    <property type="entry name" value="Indigoidine synthase A-like"/>
    <property type="match status" value="1"/>
</dbReference>
<feature type="active site" description="Nucleophile" evidence="6">
    <location>
        <position position="158"/>
    </location>
</feature>
<dbReference type="GO" id="GO:0016798">
    <property type="term" value="F:hydrolase activity, acting on glycosyl bonds"/>
    <property type="evidence" value="ECO:0007669"/>
    <property type="project" value="UniProtKB-KW"/>
</dbReference>
<evidence type="ECO:0000313" key="8">
    <source>
        <dbReference type="Proteomes" id="UP000539372"/>
    </source>
</evidence>
<keyword evidence="5 6" id="KW-0326">Glycosidase</keyword>
<dbReference type="GO" id="GO:0046872">
    <property type="term" value="F:metal ion binding"/>
    <property type="evidence" value="ECO:0007669"/>
    <property type="project" value="UniProtKB-KW"/>
</dbReference>
<comment type="function">
    <text evidence="6">Catalyzes the reversible cleavage of pseudouridine 5'-phosphate (PsiMP) to ribose 5-phosphate and uracil. Functions biologically in the cleavage direction, as part of a pseudouridine degradation pathway.</text>
</comment>
<keyword evidence="2 6" id="KW-0378">Hydrolase</keyword>
<evidence type="ECO:0000256" key="4">
    <source>
        <dbReference type="ARBA" id="ARBA00023239"/>
    </source>
</evidence>
<comment type="subunit">
    <text evidence="6">Homotrimer.</text>
</comment>
<dbReference type="Proteomes" id="UP000539372">
    <property type="component" value="Unassembled WGS sequence"/>
</dbReference>
<dbReference type="EMBL" id="JABBNT010000003">
    <property type="protein sequence ID" value="NMM45097.1"/>
    <property type="molecule type" value="Genomic_DNA"/>
</dbReference>
<keyword evidence="3 6" id="KW-0464">Manganese</keyword>
<feature type="binding site" evidence="6">
    <location>
        <position position="137"/>
    </location>
    <ligand>
        <name>Mn(2+)</name>
        <dbReference type="ChEBI" id="CHEBI:29035"/>
    </ligand>
</feature>
<sequence>MMDSLEILPEIATALAEGRPVVALESTVIAHGLPTPTNLETAAAMEQAVRDGGAVPATIAVLDGRIRIGLTADDRARLTEPGVAKLSRRDLAATLASGAPGATTVSATMICAHVAGIRVFATGGIGGVHRGAQDSMDISADLLELGRTPVLTVSSGAKSILDLPRTLEYLETQGVPVLGYGTDSLPAFHSRESGLPVDRRVDSAEEAARIADLHWQLGLGGLLLCNPVPEDAALPGQDVDAWTDAALALAAEAGISGKAVTPFLLSRVAQASDGRTLRANTALLIANAKVGAAVAAALSRQ</sequence>
<feature type="binding site" evidence="6">
    <location>
        <position position="105"/>
    </location>
    <ligand>
        <name>substrate</name>
    </ligand>
</feature>
<reference evidence="7 8" key="1">
    <citation type="submission" date="2020-04" db="EMBL/GenBank/DDBJ databases">
        <title>Rhodospirillaceae bacterium KN72 isolated from deep sea.</title>
        <authorList>
            <person name="Zhang D.-C."/>
        </authorList>
    </citation>
    <scope>NUCLEOTIDE SEQUENCE [LARGE SCALE GENOMIC DNA]</scope>
    <source>
        <strain evidence="7 8">KN72</strain>
    </source>
</reference>
<name>A0A7Y0HGL9_9PROT</name>
<dbReference type="RefSeq" id="WP_169625789.1">
    <property type="nucleotide sequence ID" value="NZ_JABBNT010000003.1"/>
</dbReference>
<keyword evidence="4 6" id="KW-0456">Lyase</keyword>
<dbReference type="InterPro" id="IPR022830">
    <property type="entry name" value="Indigdn_synthA-like"/>
</dbReference>
<evidence type="ECO:0000256" key="6">
    <source>
        <dbReference type="HAMAP-Rule" id="MF_01876"/>
    </source>
</evidence>
<comment type="caution">
    <text evidence="7">The sequence shown here is derived from an EMBL/GenBank/DDBJ whole genome shotgun (WGS) entry which is preliminary data.</text>
</comment>
<dbReference type="GO" id="GO:0004730">
    <property type="term" value="F:pseudouridylate synthase activity"/>
    <property type="evidence" value="ECO:0007669"/>
    <property type="project" value="UniProtKB-UniRule"/>
</dbReference>
<accession>A0A7Y0HGL9</accession>
<dbReference type="PANTHER" id="PTHR42909:SF1">
    <property type="entry name" value="CARBOHYDRATE KINASE PFKB DOMAIN-CONTAINING PROTEIN"/>
    <property type="match status" value="1"/>
</dbReference>
<protein>
    <recommendedName>
        <fullName evidence="6">Pseudouridine-5'-phosphate glycosidase</fullName>
        <shortName evidence="6">PsiMP glycosidase</shortName>
        <ecNumber evidence="6">4.2.1.70</ecNumber>
    </recommendedName>
</protein>
<evidence type="ECO:0000256" key="3">
    <source>
        <dbReference type="ARBA" id="ARBA00023211"/>
    </source>
</evidence>
<evidence type="ECO:0000313" key="7">
    <source>
        <dbReference type="EMBL" id="NMM45097.1"/>
    </source>
</evidence>
<dbReference type="InterPro" id="IPR007342">
    <property type="entry name" value="PsuG"/>
</dbReference>